<evidence type="ECO:0000313" key="17">
    <source>
        <dbReference type="EMBL" id="GAU96367.1"/>
    </source>
</evidence>
<evidence type="ECO:0000256" key="7">
    <source>
        <dbReference type="ARBA" id="ARBA00022859"/>
    </source>
</evidence>
<dbReference type="FunFam" id="3.30.160.60:FF:000748">
    <property type="entry name" value="PR domain zinc finger protein"/>
    <property type="match status" value="1"/>
</dbReference>
<keyword evidence="9" id="KW-0238">DNA-binding</keyword>
<keyword evidence="12" id="KW-0539">Nucleus</keyword>
<name>A0A1D1V9L3_RAMVA</name>
<keyword evidence="5 13" id="KW-0863">Zinc-finger</keyword>
<evidence type="ECO:0000256" key="4">
    <source>
        <dbReference type="ARBA" id="ARBA00022737"/>
    </source>
</evidence>
<keyword evidence="8" id="KW-0805">Transcription regulation</keyword>
<dbReference type="GO" id="GO:0002250">
    <property type="term" value="P:adaptive immune response"/>
    <property type="evidence" value="ECO:0007669"/>
    <property type="project" value="UniProtKB-KW"/>
</dbReference>
<evidence type="ECO:0000256" key="12">
    <source>
        <dbReference type="ARBA" id="ARBA00023242"/>
    </source>
</evidence>
<dbReference type="Pfam" id="PF21549">
    <property type="entry name" value="PRDM2_PR"/>
    <property type="match status" value="1"/>
</dbReference>
<accession>A0A1D1V9L3</accession>
<feature type="region of interest" description="Disordered" evidence="14">
    <location>
        <begin position="379"/>
        <end position="421"/>
    </location>
</feature>
<dbReference type="GO" id="GO:0001227">
    <property type="term" value="F:DNA-binding transcription repressor activity, RNA polymerase II-specific"/>
    <property type="evidence" value="ECO:0007669"/>
    <property type="project" value="InterPro"/>
</dbReference>
<evidence type="ECO:0000259" key="16">
    <source>
        <dbReference type="PROSITE" id="PS50280"/>
    </source>
</evidence>
<feature type="region of interest" description="Disordered" evidence="14">
    <location>
        <begin position="566"/>
        <end position="639"/>
    </location>
</feature>
<feature type="compositionally biased region" description="Basic and acidic residues" evidence="14">
    <location>
        <begin position="218"/>
        <end position="227"/>
    </location>
</feature>
<dbReference type="InterPro" id="IPR044413">
    <property type="entry name" value="PRDM1_PR-SET"/>
</dbReference>
<feature type="domain" description="C2H2-type" evidence="15">
    <location>
        <begin position="438"/>
        <end position="465"/>
    </location>
</feature>
<dbReference type="InterPro" id="IPR046341">
    <property type="entry name" value="SET_dom_sf"/>
</dbReference>
<dbReference type="GO" id="GO:0045165">
    <property type="term" value="P:cell fate commitment"/>
    <property type="evidence" value="ECO:0007669"/>
    <property type="project" value="TreeGrafter"/>
</dbReference>
<feature type="domain" description="C2H2-type" evidence="15">
    <location>
        <begin position="466"/>
        <end position="493"/>
    </location>
</feature>
<dbReference type="SMART" id="SM00355">
    <property type="entry name" value="ZnF_C2H2"/>
    <property type="match status" value="5"/>
</dbReference>
<dbReference type="Pfam" id="PF00096">
    <property type="entry name" value="zf-C2H2"/>
    <property type="match status" value="5"/>
</dbReference>
<dbReference type="Gene3D" id="3.30.160.60">
    <property type="entry name" value="Classic Zinc Finger"/>
    <property type="match status" value="5"/>
</dbReference>
<dbReference type="Proteomes" id="UP000186922">
    <property type="component" value="Unassembled WGS sequence"/>
</dbReference>
<evidence type="ECO:0000313" key="18">
    <source>
        <dbReference type="Proteomes" id="UP000186922"/>
    </source>
</evidence>
<proteinExistence type="predicted"/>
<gene>
    <name evidence="17" type="primary">RvY_07823-1</name>
    <name evidence="17" type="synonym">RvY_07823.1</name>
    <name evidence="17" type="ORF">RvY_07823</name>
</gene>
<dbReference type="SMART" id="SM00317">
    <property type="entry name" value="SET"/>
    <property type="match status" value="1"/>
</dbReference>
<feature type="domain" description="C2H2-type" evidence="15">
    <location>
        <begin position="522"/>
        <end position="549"/>
    </location>
</feature>
<keyword evidence="2" id="KW-0399">Innate immunity</keyword>
<dbReference type="EMBL" id="BDGG01000003">
    <property type="protein sequence ID" value="GAU96367.1"/>
    <property type="molecule type" value="Genomic_DNA"/>
</dbReference>
<feature type="domain" description="SET" evidence="16">
    <location>
        <begin position="45"/>
        <end position="161"/>
    </location>
</feature>
<evidence type="ECO:0000256" key="5">
    <source>
        <dbReference type="ARBA" id="ARBA00022771"/>
    </source>
</evidence>
<dbReference type="SUPFAM" id="SSF82199">
    <property type="entry name" value="SET domain"/>
    <property type="match status" value="1"/>
</dbReference>
<keyword evidence="4" id="KW-0677">Repeat</keyword>
<dbReference type="PANTHER" id="PTHR16515">
    <property type="entry name" value="PR DOMAIN ZINC FINGER PROTEIN"/>
    <property type="match status" value="1"/>
</dbReference>
<evidence type="ECO:0000256" key="8">
    <source>
        <dbReference type="ARBA" id="ARBA00023015"/>
    </source>
</evidence>
<dbReference type="STRING" id="947166.A0A1D1V9L3"/>
<evidence type="ECO:0000256" key="9">
    <source>
        <dbReference type="ARBA" id="ARBA00023125"/>
    </source>
</evidence>
<dbReference type="PROSITE" id="PS00028">
    <property type="entry name" value="ZINC_FINGER_C2H2_1"/>
    <property type="match status" value="4"/>
</dbReference>
<feature type="region of interest" description="Disordered" evidence="14">
    <location>
        <begin position="209"/>
        <end position="235"/>
    </location>
</feature>
<evidence type="ECO:0000256" key="1">
    <source>
        <dbReference type="ARBA" id="ARBA00004123"/>
    </source>
</evidence>
<keyword evidence="18" id="KW-1185">Reference proteome</keyword>
<dbReference type="GO" id="GO:0005737">
    <property type="term" value="C:cytoplasm"/>
    <property type="evidence" value="ECO:0007669"/>
    <property type="project" value="TreeGrafter"/>
</dbReference>
<dbReference type="InterPro" id="IPR050331">
    <property type="entry name" value="Zinc_finger"/>
</dbReference>
<dbReference type="InterPro" id="IPR001214">
    <property type="entry name" value="SET_dom"/>
</dbReference>
<evidence type="ECO:0000256" key="11">
    <source>
        <dbReference type="ARBA" id="ARBA00023163"/>
    </source>
</evidence>
<keyword evidence="11" id="KW-0804">Transcription</keyword>
<dbReference type="CDD" id="cd19187">
    <property type="entry name" value="PR-SET_PRDM1"/>
    <property type="match status" value="1"/>
</dbReference>
<dbReference type="SUPFAM" id="SSF57667">
    <property type="entry name" value="beta-beta-alpha zinc fingers"/>
    <property type="match status" value="3"/>
</dbReference>
<dbReference type="PANTHER" id="PTHR16515:SF59">
    <property type="entry name" value="PR DOMAIN ZINC FINGER PROTEIN 1"/>
    <property type="match status" value="1"/>
</dbReference>
<evidence type="ECO:0000256" key="10">
    <source>
        <dbReference type="ARBA" id="ARBA00023130"/>
    </source>
</evidence>
<dbReference type="InterPro" id="IPR013087">
    <property type="entry name" value="Znf_C2H2_type"/>
</dbReference>
<evidence type="ECO:0008006" key="19">
    <source>
        <dbReference type="Google" id="ProtNLM"/>
    </source>
</evidence>
<feature type="domain" description="C2H2-type" evidence="15">
    <location>
        <begin position="550"/>
        <end position="581"/>
    </location>
</feature>
<keyword evidence="3" id="KW-0479">Metal-binding</keyword>
<feature type="domain" description="C2H2-type" evidence="15">
    <location>
        <begin position="494"/>
        <end position="521"/>
    </location>
</feature>
<keyword evidence="6" id="KW-0862">Zinc</keyword>
<organism evidence="17 18">
    <name type="scientific">Ramazzottius varieornatus</name>
    <name type="common">Water bear</name>
    <name type="synonym">Tardigrade</name>
    <dbReference type="NCBI Taxonomy" id="947166"/>
    <lineage>
        <taxon>Eukaryota</taxon>
        <taxon>Metazoa</taxon>
        <taxon>Ecdysozoa</taxon>
        <taxon>Tardigrada</taxon>
        <taxon>Eutardigrada</taxon>
        <taxon>Parachela</taxon>
        <taxon>Hypsibioidea</taxon>
        <taxon>Ramazzottiidae</taxon>
        <taxon>Ramazzottius</taxon>
    </lineage>
</organism>
<evidence type="ECO:0000259" key="15">
    <source>
        <dbReference type="PROSITE" id="PS50157"/>
    </source>
</evidence>
<keyword evidence="7" id="KW-0391">Immunity</keyword>
<dbReference type="GO" id="GO:0000978">
    <property type="term" value="F:RNA polymerase II cis-regulatory region sequence-specific DNA binding"/>
    <property type="evidence" value="ECO:0007669"/>
    <property type="project" value="TreeGrafter"/>
</dbReference>
<dbReference type="FunFam" id="3.30.160.60:FF:000132">
    <property type="entry name" value="PR domain zinc finger protein 1"/>
    <property type="match status" value="1"/>
</dbReference>
<evidence type="ECO:0000256" key="13">
    <source>
        <dbReference type="PROSITE-ProRule" id="PRU00042"/>
    </source>
</evidence>
<feature type="compositionally biased region" description="Low complexity" evidence="14">
    <location>
        <begin position="587"/>
        <end position="602"/>
    </location>
</feature>
<dbReference type="PIRSF" id="PIRSF013212">
    <property type="entry name" value="PRDM1"/>
    <property type="match status" value="1"/>
</dbReference>
<keyword evidence="10" id="KW-1064">Adaptive immunity</keyword>
<evidence type="ECO:0000256" key="3">
    <source>
        <dbReference type="ARBA" id="ARBA00022723"/>
    </source>
</evidence>
<reference evidence="17 18" key="1">
    <citation type="journal article" date="2016" name="Nat. Commun.">
        <title>Extremotolerant tardigrade genome and improved radiotolerance of human cultured cells by tardigrade-unique protein.</title>
        <authorList>
            <person name="Hashimoto T."/>
            <person name="Horikawa D.D."/>
            <person name="Saito Y."/>
            <person name="Kuwahara H."/>
            <person name="Kozuka-Hata H."/>
            <person name="Shin-I T."/>
            <person name="Minakuchi Y."/>
            <person name="Ohishi K."/>
            <person name="Motoyama A."/>
            <person name="Aizu T."/>
            <person name="Enomoto A."/>
            <person name="Kondo K."/>
            <person name="Tanaka S."/>
            <person name="Hara Y."/>
            <person name="Koshikawa S."/>
            <person name="Sagara H."/>
            <person name="Miura T."/>
            <person name="Yokobori S."/>
            <person name="Miyagawa K."/>
            <person name="Suzuki Y."/>
            <person name="Kubo T."/>
            <person name="Oyama M."/>
            <person name="Kohara Y."/>
            <person name="Fujiyama A."/>
            <person name="Arakawa K."/>
            <person name="Katayama T."/>
            <person name="Toyoda A."/>
            <person name="Kunieda T."/>
        </authorList>
    </citation>
    <scope>NUCLEOTIDE SEQUENCE [LARGE SCALE GENOMIC DNA]</scope>
    <source>
        <strain evidence="17 18">YOKOZUNA-1</strain>
    </source>
</reference>
<dbReference type="InterPro" id="IPR036236">
    <property type="entry name" value="Znf_C2H2_sf"/>
</dbReference>
<comment type="subcellular location">
    <subcellularLocation>
        <location evidence="1">Nucleus</location>
    </subcellularLocation>
</comment>
<evidence type="ECO:0000256" key="2">
    <source>
        <dbReference type="ARBA" id="ARBA00022588"/>
    </source>
</evidence>
<feature type="compositionally biased region" description="Low complexity" evidence="14">
    <location>
        <begin position="397"/>
        <end position="412"/>
    </location>
</feature>
<dbReference type="PROSITE" id="PS50157">
    <property type="entry name" value="ZINC_FINGER_C2H2_2"/>
    <property type="match status" value="5"/>
</dbReference>
<dbReference type="InterPro" id="IPR016608">
    <property type="entry name" value="PRDM1"/>
</dbReference>
<comment type="caution">
    <text evidence="17">The sequence shown here is derived from an EMBL/GenBank/DDBJ whole genome shotgun (WGS) entry which is preliminary data.</text>
</comment>
<sequence length="639" mass="70910">MGPSDQQQVAYATEESYERNCVYVVLDHDGPGKITDNRAEASLPRNLVFRRREDSSEVSGVWTKEIVPRGTRFGPLKGEIQGANQPLPSRTRKYVWRIYEGTSLKHFVDAYDVSKSNWMRFVNPASSSTKQNLVACQIDSNIHFYSIKEIPANTELLVWYSPEFASRMEHPLTVDSVTQKPPYSYIAESPMVPLKHRALPWNNVERSASKELGQTSESDAHSDEDSSKNASPTKNYSLLRCVPPMVSLTTQSSPENFAHDPHESFAVPGSAAQVSSCRDGPTKLTQSTASGLSVVSDSNMSPSNILLQQHLSRLAVLDPHFLALRQTRENQVPFRFHQENQLPSLSAALVDPRYAFVSPSLSSFSCNQLLPIFYTPETCPKKSSGSDVDEDERFHRSASSVSDVSSLGSPSKSDGDSGSRGHKALAYMLEKKNGKVHYECNVCMKSFGQLSNLKVHLRTHSGERPFNCNTCDKSFTQLAHLQKHNLVHTGEKPHECTVCNKRFSSSSNLKTHARLHSGSKPYACKVCPAKFTQFVHLKLHTRLHTNDRPYTCGTCNKKYTSLSGLRTHRKQTKCSSDSASPESALHNSPSSRSSSRSGSPNSIGEDVNTRSSSADSMNMDEPFKQETVSNDRTVAPVEL</sequence>
<evidence type="ECO:0000256" key="6">
    <source>
        <dbReference type="ARBA" id="ARBA00022833"/>
    </source>
</evidence>
<protein>
    <recommendedName>
        <fullName evidence="19">PR domain zinc finger protein 1</fullName>
    </recommendedName>
</protein>
<dbReference type="GO" id="GO:0005634">
    <property type="term" value="C:nucleus"/>
    <property type="evidence" value="ECO:0007669"/>
    <property type="project" value="UniProtKB-SubCell"/>
</dbReference>
<dbReference type="OrthoDB" id="7327383at2759"/>
<dbReference type="Gene3D" id="2.170.270.10">
    <property type="entry name" value="SET domain"/>
    <property type="match status" value="1"/>
</dbReference>
<dbReference type="FunFam" id="3.30.160.60:FF:000211">
    <property type="entry name" value="PR domain zinc finger protein 1"/>
    <property type="match status" value="1"/>
</dbReference>
<dbReference type="AlphaFoldDB" id="A0A1D1V9L3"/>
<dbReference type="GO" id="GO:0008270">
    <property type="term" value="F:zinc ion binding"/>
    <property type="evidence" value="ECO:0007669"/>
    <property type="project" value="UniProtKB-KW"/>
</dbReference>
<dbReference type="FunFam" id="3.30.160.60:FF:000262">
    <property type="entry name" value="PR domain zinc finger protein 1"/>
    <property type="match status" value="1"/>
</dbReference>
<dbReference type="PROSITE" id="PS50280">
    <property type="entry name" value="SET"/>
    <property type="match status" value="1"/>
</dbReference>
<dbReference type="GO" id="GO:0045087">
    <property type="term" value="P:innate immune response"/>
    <property type="evidence" value="ECO:0007669"/>
    <property type="project" value="UniProtKB-KW"/>
</dbReference>
<evidence type="ECO:0000256" key="14">
    <source>
        <dbReference type="SAM" id="MobiDB-lite"/>
    </source>
</evidence>